<evidence type="ECO:0000259" key="13">
    <source>
        <dbReference type="PROSITE" id="PS50893"/>
    </source>
</evidence>
<dbReference type="GO" id="GO:0015421">
    <property type="term" value="F:ABC-type oligopeptide transporter activity"/>
    <property type="evidence" value="ECO:0007669"/>
    <property type="project" value="TreeGrafter"/>
</dbReference>
<organism evidence="15 17">
    <name type="scientific">Rotaria sordida</name>
    <dbReference type="NCBI Taxonomy" id="392033"/>
    <lineage>
        <taxon>Eukaryota</taxon>
        <taxon>Metazoa</taxon>
        <taxon>Spiralia</taxon>
        <taxon>Gnathifera</taxon>
        <taxon>Rotifera</taxon>
        <taxon>Eurotatoria</taxon>
        <taxon>Bdelloidea</taxon>
        <taxon>Philodinida</taxon>
        <taxon>Philodinidae</taxon>
        <taxon>Rotaria</taxon>
    </lineage>
</organism>
<evidence type="ECO:0000256" key="8">
    <source>
        <dbReference type="ARBA" id="ARBA00022967"/>
    </source>
</evidence>
<evidence type="ECO:0000256" key="3">
    <source>
        <dbReference type="ARBA" id="ARBA00022448"/>
    </source>
</evidence>
<feature type="transmembrane region" description="Helical" evidence="12">
    <location>
        <begin position="912"/>
        <end position="931"/>
    </location>
</feature>
<dbReference type="InterPro" id="IPR027417">
    <property type="entry name" value="P-loop_NTPase"/>
</dbReference>
<dbReference type="FunFam" id="1.20.1560.10:FF:000009">
    <property type="entry name" value="ABC transporter B family member 1"/>
    <property type="match status" value="1"/>
</dbReference>
<comment type="similarity">
    <text evidence="2">Belongs to the ABC transporter superfamily. ABCB family. Multidrug resistance exporter (TC 3.A.1.201) subfamily.</text>
</comment>
<dbReference type="Pfam" id="PF00664">
    <property type="entry name" value="ABC_membrane"/>
    <property type="match status" value="2"/>
</dbReference>
<comment type="subcellular location">
    <subcellularLocation>
        <location evidence="1">Membrane</location>
        <topology evidence="1">Multi-pass membrane protein</topology>
    </subcellularLocation>
</comment>
<evidence type="ECO:0000256" key="2">
    <source>
        <dbReference type="ARBA" id="ARBA00007577"/>
    </source>
</evidence>
<dbReference type="PROSITE" id="PS50893">
    <property type="entry name" value="ABC_TRANSPORTER_2"/>
    <property type="match status" value="2"/>
</dbReference>
<name>A0A815BY45_9BILA</name>
<dbReference type="EMBL" id="CAJNOH010002146">
    <property type="protein sequence ID" value="CAF1275746.1"/>
    <property type="molecule type" value="Genomic_DNA"/>
</dbReference>
<evidence type="ECO:0000313" key="18">
    <source>
        <dbReference type="Proteomes" id="UP000663870"/>
    </source>
</evidence>
<reference evidence="15" key="1">
    <citation type="submission" date="2021-02" db="EMBL/GenBank/DDBJ databases">
        <authorList>
            <person name="Nowell W R."/>
        </authorList>
    </citation>
    <scope>NUCLEOTIDE SEQUENCE</scope>
</reference>
<feature type="transmembrane region" description="Helical" evidence="12">
    <location>
        <begin position="937"/>
        <end position="955"/>
    </location>
</feature>
<dbReference type="InterPro" id="IPR036640">
    <property type="entry name" value="ABC1_TM_sf"/>
</dbReference>
<evidence type="ECO:0000256" key="7">
    <source>
        <dbReference type="ARBA" id="ARBA00022840"/>
    </source>
</evidence>
<feature type="transmembrane region" description="Helical" evidence="12">
    <location>
        <begin position="1016"/>
        <end position="1033"/>
    </location>
</feature>
<keyword evidence="10 12" id="KW-0472">Membrane</keyword>
<feature type="domain" description="ABC transmembrane type-1" evidence="14">
    <location>
        <begin position="124"/>
        <end position="439"/>
    </location>
</feature>
<proteinExistence type="inferred from homology"/>
<protein>
    <submittedName>
        <fullName evidence="15">Uncharacterized protein</fullName>
    </submittedName>
</protein>
<evidence type="ECO:0000256" key="12">
    <source>
        <dbReference type="SAM" id="Phobius"/>
    </source>
</evidence>
<keyword evidence="7" id="KW-0067">ATP-binding</keyword>
<dbReference type="Gene3D" id="1.20.1560.10">
    <property type="entry name" value="ABC transporter type 1, transmembrane domain"/>
    <property type="match status" value="1"/>
</dbReference>
<dbReference type="SUPFAM" id="SSF52540">
    <property type="entry name" value="P-loop containing nucleoside triphosphate hydrolases"/>
    <property type="match status" value="2"/>
</dbReference>
<dbReference type="GO" id="GO:0016887">
    <property type="term" value="F:ATP hydrolysis activity"/>
    <property type="evidence" value="ECO:0007669"/>
    <property type="project" value="InterPro"/>
</dbReference>
<feature type="transmembrane region" description="Helical" evidence="12">
    <location>
        <begin position="373"/>
        <end position="396"/>
    </location>
</feature>
<keyword evidence="3" id="KW-0813">Transport</keyword>
<evidence type="ECO:0000313" key="15">
    <source>
        <dbReference type="EMBL" id="CAF1275746.1"/>
    </source>
</evidence>
<dbReference type="PROSITE" id="PS50929">
    <property type="entry name" value="ABC_TM1F"/>
    <property type="match status" value="2"/>
</dbReference>
<keyword evidence="18" id="KW-1185">Reference proteome</keyword>
<evidence type="ECO:0000259" key="14">
    <source>
        <dbReference type="PROSITE" id="PS50929"/>
    </source>
</evidence>
<feature type="transmembrane region" description="Helical" evidence="12">
    <location>
        <begin position="120"/>
        <end position="144"/>
    </location>
</feature>
<dbReference type="CDD" id="cd18578">
    <property type="entry name" value="ABC_6TM_Pgp_ABCB1_D2_like"/>
    <property type="match status" value="1"/>
</dbReference>
<evidence type="ECO:0000313" key="16">
    <source>
        <dbReference type="EMBL" id="CAF1554879.1"/>
    </source>
</evidence>
<dbReference type="GO" id="GO:0005524">
    <property type="term" value="F:ATP binding"/>
    <property type="evidence" value="ECO:0007669"/>
    <property type="project" value="UniProtKB-KW"/>
</dbReference>
<dbReference type="PROSITE" id="PS00211">
    <property type="entry name" value="ABC_TRANSPORTER_1"/>
    <property type="match status" value="2"/>
</dbReference>
<dbReference type="FunFam" id="3.40.50.300:FF:000205">
    <property type="entry name" value="ABC transporter B family member 4"/>
    <property type="match status" value="1"/>
</dbReference>
<evidence type="ECO:0000313" key="17">
    <source>
        <dbReference type="Proteomes" id="UP000663854"/>
    </source>
</evidence>
<keyword evidence="6" id="KW-0547">Nucleotide-binding</keyword>
<gene>
    <name evidence="16" type="ORF">JXQ802_LOCUS43910</name>
    <name evidence="15" type="ORF">PYM288_LOCUS28617</name>
</gene>
<dbReference type="CDD" id="cd03249">
    <property type="entry name" value="ABC_MTABC3_MDL1_MDL2"/>
    <property type="match status" value="2"/>
</dbReference>
<feature type="transmembrane region" description="Helical" evidence="12">
    <location>
        <begin position="1056"/>
        <end position="1076"/>
    </location>
</feature>
<feature type="transmembrane region" description="Helical" evidence="12">
    <location>
        <begin position="833"/>
        <end position="858"/>
    </location>
</feature>
<dbReference type="GO" id="GO:0005743">
    <property type="term" value="C:mitochondrial inner membrane"/>
    <property type="evidence" value="ECO:0007669"/>
    <property type="project" value="TreeGrafter"/>
</dbReference>
<dbReference type="SUPFAM" id="SSF90123">
    <property type="entry name" value="ABC transporter transmembrane region"/>
    <property type="match status" value="2"/>
</dbReference>
<sequence>MSYSVIKSESDNINSITACLDNYELQQRSLHKYTDDISDESPLHVTPTPNEFDVDHSNDNDIQEKQIEEELDIVQRTIRCGRLFCLSKFSFFRQSKEATESKTDRLKIYEIFSYADNLDILLMIAGIIAALISGGLYPVAMYFFQGITDNLANLGGSRIKFIYFNNITNISNECAIVSNKNNQTELAYDSINRLTKYYIIIGFSNIICFWIAWATWMLAAERQIRRIRFALFRNILRQEIGWFDIQKAGELNNRLIVDLDKIKDGINYHVPQFFILLSITLSVVIFTLIIGYKLTFIFLSISPIIILIFNLTIIVIEKYTIKEVSAFATASSIAQEVLGNIRTVTSFHGQIKEEERFGKNLIETKNIGIRKGLYIGLCQCFSKIFNFVTFAITFWYGHQLTQTDCKNYSTGTVIVVLISCMVAIFSTLKFIPNFQNFAEALGSASYVFEMIDRESKIDAMSNEGDKSEHIIGDIEFENVTFIFPARPEIPALKNLSLKISSGKTIALVGPSGCGKSTIIQLIQRFYDPNQGRILIDGKDIKTLNVAWLRSHIGVVSQELALFTESIEDNIRLGKLDATDEEIQAAAKMANAHEFIMALPENYKTLLGNKLSGGQKQRVAIARALISNPKILLLDEATSALDNKSERFVQDALDKVKAGRTTIIIAHRLSTIQNADFIIGLKHGQLVEHGTHHDLIRSKGLYFELIKVQNQRETDRNDDQTDDNIETNRIRQSISSRRYSKLYGSLTDNSYASDDDNNENIVDNVFRERKICFRIPFVFKILKFNTPEWSWILIGTICALTLGAVEPISAFLFSKIYGLIAEQDRDKQRYLINIYVGTIFILGFISGIAQLLSNAGFSISGEALTMRMRKLTFAAMIRQDMNYFDRKENSVGALVTRLSSDAAALKGMTGIRIGIIVQTISTTIMALTIAFISSWKLTFILLCFVPILALAGKFSGQQEANTGQSKSKTSFSEQGGQNATEAIENIRTVAALHQEQYFINLYENAFNHEFKQKKYRLHLVAIAAGIANSVMYFADGTMFWCGSKLVQNGETTFENVFRVYAVITFTMVQIGYSMALIPDYSKAKKAALRIMRLNRRQSQINPYDESGIILKEVKGNIEFQDVHFRYPTRPTIPVIINLSLKCVTGGITALVGPSGSGKSTVIVLLERFYEPSKGNILLDGHDIRLLNIRWLRSIIGFVQQEPVLFNISIYDNIAYGDNSREVTQDEIETAARMANIHEFICSLPKGYETLCGMKGNQLSGGQKQRIAIARALIRSPKILLLDEATSALDNESEKTVQVALDKEKFNRTCLNITHRLSTIQNSEKIAVVDRGNVKEEGTHDELLRLNGVYTKLIAAQRRST</sequence>
<evidence type="ECO:0000256" key="11">
    <source>
        <dbReference type="ARBA" id="ARBA00023180"/>
    </source>
</evidence>
<evidence type="ECO:0000256" key="5">
    <source>
        <dbReference type="ARBA" id="ARBA00022737"/>
    </source>
</evidence>
<feature type="domain" description="ABC transporter" evidence="13">
    <location>
        <begin position="474"/>
        <end position="707"/>
    </location>
</feature>
<feature type="transmembrane region" description="Helical" evidence="12">
    <location>
        <begin position="273"/>
        <end position="290"/>
    </location>
</feature>
<dbReference type="EMBL" id="CAJNOL010003268">
    <property type="protein sequence ID" value="CAF1554879.1"/>
    <property type="molecule type" value="Genomic_DNA"/>
</dbReference>
<evidence type="ECO:0000256" key="10">
    <source>
        <dbReference type="ARBA" id="ARBA00023136"/>
    </source>
</evidence>
<dbReference type="PANTHER" id="PTHR43394">
    <property type="entry name" value="ATP-DEPENDENT PERMEASE MDL1, MITOCHONDRIAL"/>
    <property type="match status" value="1"/>
</dbReference>
<dbReference type="Gene3D" id="3.40.50.300">
    <property type="entry name" value="P-loop containing nucleotide triphosphate hydrolases"/>
    <property type="match status" value="2"/>
</dbReference>
<dbReference type="InterPro" id="IPR017871">
    <property type="entry name" value="ABC_transporter-like_CS"/>
</dbReference>
<feature type="transmembrane region" description="Helical" evidence="12">
    <location>
        <begin position="197"/>
        <end position="219"/>
    </location>
</feature>
<dbReference type="Proteomes" id="UP000663870">
    <property type="component" value="Unassembled WGS sequence"/>
</dbReference>
<dbReference type="GO" id="GO:0090374">
    <property type="term" value="P:oligopeptide export from mitochondrion"/>
    <property type="evidence" value="ECO:0007669"/>
    <property type="project" value="TreeGrafter"/>
</dbReference>
<keyword evidence="4 12" id="KW-0812">Transmembrane</keyword>
<keyword evidence="8" id="KW-1278">Translocase</keyword>
<dbReference type="CDD" id="cd18577">
    <property type="entry name" value="ABC_6TM_Pgp_ABCB1_D1_like"/>
    <property type="match status" value="1"/>
</dbReference>
<dbReference type="FunFam" id="3.40.50.300:FF:000479">
    <property type="entry name" value="Multidrug resistance protein 1A"/>
    <property type="match status" value="1"/>
</dbReference>
<evidence type="ECO:0000256" key="1">
    <source>
        <dbReference type="ARBA" id="ARBA00004141"/>
    </source>
</evidence>
<dbReference type="InterPro" id="IPR039421">
    <property type="entry name" value="Type_1_exporter"/>
</dbReference>
<dbReference type="Pfam" id="PF00005">
    <property type="entry name" value="ABC_tran"/>
    <property type="match status" value="2"/>
</dbReference>
<dbReference type="Proteomes" id="UP000663854">
    <property type="component" value="Unassembled WGS sequence"/>
</dbReference>
<keyword evidence="5" id="KW-0677">Repeat</keyword>
<dbReference type="InterPro" id="IPR011527">
    <property type="entry name" value="ABC1_TM_dom"/>
</dbReference>
<dbReference type="InterPro" id="IPR003593">
    <property type="entry name" value="AAA+_ATPase"/>
</dbReference>
<dbReference type="InterPro" id="IPR003439">
    <property type="entry name" value="ABC_transporter-like_ATP-bd"/>
</dbReference>
<feature type="transmembrane region" description="Helical" evidence="12">
    <location>
        <begin position="296"/>
        <end position="316"/>
    </location>
</feature>
<comment type="caution">
    <text evidence="15">The sequence shown here is derived from an EMBL/GenBank/DDBJ whole genome shotgun (WGS) entry which is preliminary data.</text>
</comment>
<accession>A0A815BY45</accession>
<feature type="domain" description="ABC transmembrane type-1" evidence="14">
    <location>
        <begin position="792"/>
        <end position="1081"/>
    </location>
</feature>
<evidence type="ECO:0000256" key="6">
    <source>
        <dbReference type="ARBA" id="ARBA00022741"/>
    </source>
</evidence>
<feature type="domain" description="ABC transporter" evidence="13">
    <location>
        <begin position="1116"/>
        <end position="1354"/>
    </location>
</feature>
<evidence type="ECO:0000256" key="9">
    <source>
        <dbReference type="ARBA" id="ARBA00022989"/>
    </source>
</evidence>
<keyword evidence="11" id="KW-0325">Glycoprotein</keyword>
<keyword evidence="9 12" id="KW-1133">Transmembrane helix</keyword>
<feature type="transmembrane region" description="Helical" evidence="12">
    <location>
        <begin position="408"/>
        <end position="428"/>
    </location>
</feature>
<feature type="transmembrane region" description="Helical" evidence="12">
    <location>
        <begin position="788"/>
        <end position="813"/>
    </location>
</feature>
<evidence type="ECO:0000256" key="4">
    <source>
        <dbReference type="ARBA" id="ARBA00022692"/>
    </source>
</evidence>
<dbReference type="SMART" id="SM00382">
    <property type="entry name" value="AAA"/>
    <property type="match status" value="2"/>
</dbReference>
<dbReference type="PANTHER" id="PTHR43394:SF27">
    <property type="entry name" value="ATP-DEPENDENT TRANSLOCASE ABCB1-LIKE"/>
    <property type="match status" value="1"/>
</dbReference>